<name>A0A9I9EFJ4_CUCME</name>
<evidence type="ECO:0000313" key="1">
    <source>
        <dbReference type="EnsemblPlants" id="MELO3C033039.2.1"/>
    </source>
</evidence>
<dbReference type="AlphaFoldDB" id="A0A9I9EFJ4"/>
<reference evidence="1" key="1">
    <citation type="submission" date="2023-03" db="UniProtKB">
        <authorList>
            <consortium name="EnsemblPlants"/>
        </authorList>
    </citation>
    <scope>IDENTIFICATION</scope>
</reference>
<sequence>MCNTFAPQIVLTGTHLRSAIDACMKSAVDIKTKLSHRLMMLTLLLSLQAMDFHFIQIHAPYGEELDVGQSVEHMIKRFDLDAQIVG</sequence>
<organism evidence="1">
    <name type="scientific">Cucumis melo</name>
    <name type="common">Muskmelon</name>
    <dbReference type="NCBI Taxonomy" id="3656"/>
    <lineage>
        <taxon>Eukaryota</taxon>
        <taxon>Viridiplantae</taxon>
        <taxon>Streptophyta</taxon>
        <taxon>Embryophyta</taxon>
        <taxon>Tracheophyta</taxon>
        <taxon>Spermatophyta</taxon>
        <taxon>Magnoliopsida</taxon>
        <taxon>eudicotyledons</taxon>
        <taxon>Gunneridae</taxon>
        <taxon>Pentapetalae</taxon>
        <taxon>rosids</taxon>
        <taxon>fabids</taxon>
        <taxon>Cucurbitales</taxon>
        <taxon>Cucurbitaceae</taxon>
        <taxon>Benincaseae</taxon>
        <taxon>Cucumis</taxon>
    </lineage>
</organism>
<proteinExistence type="predicted"/>
<dbReference type="Gramene" id="MELO3C033039.2.1">
    <property type="protein sequence ID" value="MELO3C033039.2.1"/>
    <property type="gene ID" value="MELO3C033039.2"/>
</dbReference>
<accession>A0A9I9EFJ4</accession>
<protein>
    <submittedName>
        <fullName evidence="1">Uncharacterized protein</fullName>
    </submittedName>
</protein>
<dbReference type="EnsemblPlants" id="MELO3C033039.2.1">
    <property type="protein sequence ID" value="MELO3C033039.2.1"/>
    <property type="gene ID" value="MELO3C033039.2"/>
</dbReference>